<gene>
    <name evidence="1" type="ORF">QFC24_007049</name>
</gene>
<comment type="caution">
    <text evidence="1">The sequence shown here is derived from an EMBL/GenBank/DDBJ whole genome shotgun (WGS) entry which is preliminary data.</text>
</comment>
<protein>
    <submittedName>
        <fullName evidence="1">Uncharacterized protein</fullName>
    </submittedName>
</protein>
<accession>A0ACC2WUV0</accession>
<proteinExistence type="predicted"/>
<keyword evidence="2" id="KW-1185">Reference proteome</keyword>
<evidence type="ECO:0000313" key="1">
    <source>
        <dbReference type="EMBL" id="KAJ9115176.1"/>
    </source>
</evidence>
<dbReference type="Proteomes" id="UP001234202">
    <property type="component" value="Unassembled WGS sequence"/>
</dbReference>
<dbReference type="EMBL" id="JASBWV010000047">
    <property type="protein sequence ID" value="KAJ9115176.1"/>
    <property type="molecule type" value="Genomic_DNA"/>
</dbReference>
<evidence type="ECO:0000313" key="2">
    <source>
        <dbReference type="Proteomes" id="UP001234202"/>
    </source>
</evidence>
<reference evidence="1" key="1">
    <citation type="submission" date="2023-04" db="EMBL/GenBank/DDBJ databases">
        <title>Draft Genome sequencing of Naganishia species isolated from polar environments using Oxford Nanopore Technology.</title>
        <authorList>
            <person name="Leo P."/>
            <person name="Venkateswaran K."/>
        </authorList>
    </citation>
    <scope>NUCLEOTIDE SEQUENCE</scope>
    <source>
        <strain evidence="1">DBVPG 5303</strain>
    </source>
</reference>
<sequence>MFYIGSNVMDWPLQAQDAITDGHEICVHTWSHNYMTALTTEQAFAELWYTRKAVQLVTGVTPMCWRPPFGDIDDRIRTIAQALNLTSILWQSDSDDWRINTGIPPVTSAQIDANYQNVINGVNNGTYNERGTIMLTHELNNFTMSEAIKWYPMLKAAFSKLVPIASAYNLTHPYAEGNISYPDYDGNSAAAASTSASGSSSVTAASATGSMKTSVAAGSGTAAATTTGSAKPVQTAAGATSAASPLSLGSVHLLGTMVIGSAALSWFC</sequence>
<name>A0ACC2WUV0_9TREE</name>
<organism evidence="1 2">
    <name type="scientific">Naganishia onofrii</name>
    <dbReference type="NCBI Taxonomy" id="1851511"/>
    <lineage>
        <taxon>Eukaryota</taxon>
        <taxon>Fungi</taxon>
        <taxon>Dikarya</taxon>
        <taxon>Basidiomycota</taxon>
        <taxon>Agaricomycotina</taxon>
        <taxon>Tremellomycetes</taxon>
        <taxon>Filobasidiales</taxon>
        <taxon>Filobasidiaceae</taxon>
        <taxon>Naganishia</taxon>
    </lineage>
</organism>